<organism evidence="2 3">
    <name type="scientific">Metabacillus halosaccharovorans</name>
    <dbReference type="NCBI Taxonomy" id="930124"/>
    <lineage>
        <taxon>Bacteria</taxon>
        <taxon>Bacillati</taxon>
        <taxon>Bacillota</taxon>
        <taxon>Bacilli</taxon>
        <taxon>Bacillales</taxon>
        <taxon>Bacillaceae</taxon>
        <taxon>Metabacillus</taxon>
    </lineage>
</organism>
<dbReference type="RefSeq" id="WP_264143449.1">
    <property type="nucleotide sequence ID" value="NZ_JAOYEY010000043.1"/>
</dbReference>
<evidence type="ECO:0000256" key="1">
    <source>
        <dbReference type="SAM" id="Phobius"/>
    </source>
</evidence>
<feature type="transmembrane region" description="Helical" evidence="1">
    <location>
        <begin position="76"/>
        <end position="94"/>
    </location>
</feature>
<keyword evidence="3" id="KW-1185">Reference proteome</keyword>
<feature type="transmembrane region" description="Helical" evidence="1">
    <location>
        <begin position="23"/>
        <end position="49"/>
    </location>
</feature>
<keyword evidence="1" id="KW-1133">Transmembrane helix</keyword>
<keyword evidence="1" id="KW-0812">Transmembrane</keyword>
<dbReference type="InterPro" id="IPR006938">
    <property type="entry name" value="DUF624"/>
</dbReference>
<reference evidence="2 3" key="1">
    <citation type="submission" date="2022-10" db="EMBL/GenBank/DDBJ databases">
        <title>Draft genome assembly of moderately radiation resistant bacterium Metabacillus halosaccharovorans.</title>
        <authorList>
            <person name="Pal S."/>
            <person name="Gopinathan A."/>
        </authorList>
    </citation>
    <scope>NUCLEOTIDE SEQUENCE [LARGE SCALE GENOMIC DNA]</scope>
    <source>
        <strain evidence="2 3">VITHBRA001</strain>
    </source>
</reference>
<protein>
    <submittedName>
        <fullName evidence="2">YesL family protein</fullName>
    </submittedName>
</protein>
<dbReference type="EMBL" id="JAOYEY010000043">
    <property type="protein sequence ID" value="MCV9886974.1"/>
    <property type="molecule type" value="Genomic_DNA"/>
</dbReference>
<proteinExistence type="predicted"/>
<evidence type="ECO:0000313" key="2">
    <source>
        <dbReference type="EMBL" id="MCV9886974.1"/>
    </source>
</evidence>
<gene>
    <name evidence="2" type="ORF">OIH86_15145</name>
</gene>
<dbReference type="Proteomes" id="UP001526147">
    <property type="component" value="Unassembled WGS sequence"/>
</dbReference>
<dbReference type="Pfam" id="PF04854">
    <property type="entry name" value="DUF624"/>
    <property type="match status" value="1"/>
</dbReference>
<comment type="caution">
    <text evidence="2">The sequence shown here is derived from an EMBL/GenBank/DDBJ whole genome shotgun (WGS) entry which is preliminary data.</text>
</comment>
<evidence type="ECO:0000313" key="3">
    <source>
        <dbReference type="Proteomes" id="UP001526147"/>
    </source>
</evidence>
<accession>A0ABT3DJ85</accession>
<sequence>MDKMAERLNDICIRILQLVYLNILWIAFTLLGLVLAGIGPATLALYTVIRQWIRGNSDIPIFSTFWKAYGSSFKEASVIGMIYLVIGWILYVDLLYVQSFYLRALVIFVSFIYVVSLCYVFPIMAHYDWKSTIVKIKCSVLFGISYLQYTLIMLLSLAFIYFILFMNSGALVFFGVSIGNYVIMWMTNQVFIKVENQAVLLESESQS</sequence>
<keyword evidence="1" id="KW-0472">Membrane</keyword>
<feature type="transmembrane region" description="Helical" evidence="1">
    <location>
        <begin position="100"/>
        <end position="125"/>
    </location>
</feature>
<feature type="transmembrane region" description="Helical" evidence="1">
    <location>
        <begin position="146"/>
        <end position="164"/>
    </location>
</feature>
<name>A0ABT3DJ85_9BACI</name>
<feature type="transmembrane region" description="Helical" evidence="1">
    <location>
        <begin position="170"/>
        <end position="187"/>
    </location>
</feature>